<dbReference type="InterPro" id="IPR038078">
    <property type="entry name" value="PhoU-like_sf"/>
</dbReference>
<evidence type="ECO:0000259" key="10">
    <source>
        <dbReference type="Pfam" id="PF01895"/>
    </source>
</evidence>
<comment type="subcellular location">
    <subcellularLocation>
        <location evidence="1 8">Cytoplasm</location>
    </subcellularLocation>
</comment>
<dbReference type="SUPFAM" id="SSF109755">
    <property type="entry name" value="PhoU-like"/>
    <property type="match status" value="1"/>
</dbReference>
<dbReference type="EMBL" id="CP012401">
    <property type="protein sequence ID" value="ALG71693.1"/>
    <property type="molecule type" value="Genomic_DNA"/>
</dbReference>
<keyword evidence="6 8" id="KW-0592">Phosphate transport</keyword>
<dbReference type="GO" id="GO:0005737">
    <property type="term" value="C:cytoplasm"/>
    <property type="evidence" value="ECO:0007669"/>
    <property type="project" value="UniProtKB-SubCell"/>
</dbReference>
<dbReference type="Pfam" id="PF01895">
    <property type="entry name" value="PhoU"/>
    <property type="match status" value="2"/>
</dbReference>
<dbReference type="RefSeq" id="WP_045582191.1">
    <property type="nucleotide sequence ID" value="NZ_CP012401.1"/>
</dbReference>
<accession>A0AAC8ZU36</accession>
<evidence type="ECO:0000256" key="1">
    <source>
        <dbReference type="ARBA" id="ARBA00004496"/>
    </source>
</evidence>
<name>A0AAC8ZU36_9PROT</name>
<evidence type="ECO:0000256" key="7">
    <source>
        <dbReference type="ARBA" id="ARBA00056181"/>
    </source>
</evidence>
<feature type="domain" description="PhoU" evidence="10">
    <location>
        <begin position="22"/>
        <end position="108"/>
    </location>
</feature>
<dbReference type="KEGG" id="ati:AL072_13080"/>
<dbReference type="AlphaFoldDB" id="A0AAC8ZU36"/>
<evidence type="ECO:0000313" key="11">
    <source>
        <dbReference type="EMBL" id="ALG71693.1"/>
    </source>
</evidence>
<dbReference type="NCBIfam" id="TIGR02135">
    <property type="entry name" value="phoU_full"/>
    <property type="match status" value="1"/>
</dbReference>
<comment type="subunit">
    <text evidence="3 8">Homodimer.</text>
</comment>
<dbReference type="FunFam" id="1.20.58.220:FF:000004">
    <property type="entry name" value="Phosphate-specific transport system accessory protein PhoU"/>
    <property type="match status" value="1"/>
</dbReference>
<feature type="region of interest" description="Disordered" evidence="9">
    <location>
        <begin position="220"/>
        <end position="251"/>
    </location>
</feature>
<dbReference type="PANTHER" id="PTHR42930">
    <property type="entry name" value="PHOSPHATE-SPECIFIC TRANSPORT SYSTEM ACCESSORY PROTEIN PHOU"/>
    <property type="match status" value="1"/>
</dbReference>
<evidence type="ECO:0000256" key="2">
    <source>
        <dbReference type="ARBA" id="ARBA00008107"/>
    </source>
</evidence>
<dbReference type="GO" id="GO:0006817">
    <property type="term" value="P:phosphate ion transport"/>
    <property type="evidence" value="ECO:0007669"/>
    <property type="project" value="UniProtKB-KW"/>
</dbReference>
<reference evidence="11 12" key="2">
    <citation type="journal article" date="2016" name="Genome Announc.">
        <title>Complete Genome Sequence of a Strain of Azospirillum thiophilum Isolated from a Sulfide Spring.</title>
        <authorList>
            <person name="Fomenkov A."/>
            <person name="Vincze T."/>
            <person name="Grabovich M."/>
            <person name="Anton B.P."/>
            <person name="Dubinina G."/>
            <person name="Orlova M."/>
            <person name="Belousova E."/>
            <person name="Roberts R.J."/>
        </authorList>
    </citation>
    <scope>NUCLEOTIDE SEQUENCE [LARGE SCALE GENOMIC DNA]</scope>
    <source>
        <strain evidence="11 12">BV-S</strain>
    </source>
</reference>
<evidence type="ECO:0000256" key="8">
    <source>
        <dbReference type="PIRNR" id="PIRNR003107"/>
    </source>
</evidence>
<dbReference type="InterPro" id="IPR028366">
    <property type="entry name" value="PhoU"/>
</dbReference>
<comment type="similarity">
    <text evidence="2 8">Belongs to the PhoU family.</text>
</comment>
<evidence type="ECO:0000256" key="6">
    <source>
        <dbReference type="ARBA" id="ARBA00022592"/>
    </source>
</evidence>
<dbReference type="GO" id="GO:0045936">
    <property type="term" value="P:negative regulation of phosphate metabolic process"/>
    <property type="evidence" value="ECO:0007669"/>
    <property type="project" value="InterPro"/>
</dbReference>
<evidence type="ECO:0000313" key="12">
    <source>
        <dbReference type="Proteomes" id="UP000069935"/>
    </source>
</evidence>
<dbReference type="InterPro" id="IPR026022">
    <property type="entry name" value="PhoU_dom"/>
</dbReference>
<keyword evidence="5 8" id="KW-0963">Cytoplasm</keyword>
<sequence>MSGGHTIAAFDAELTALRTAVDRMGELVERQVALALDSLAGPDADLAAEVLKGDAEIDRLEMEVEAMTVRLLALRQPMAKDLREIVAALKIASNLERMGDFAGSVAKRAVTLSTLPVAPPVASLIRMGRMVQAMIGDMRRAYSLQDADLAASVRECDGEVDAAYTSLFREFLTYMMESPAQITGCTHLLFAAKSIERIGDHATNVAENISFLVKGRLPSDERRKEDLSSYAVAPHQEGPQEGPQETPQKSG</sequence>
<feature type="domain" description="PhoU" evidence="10">
    <location>
        <begin position="124"/>
        <end position="209"/>
    </location>
</feature>
<dbReference type="PANTHER" id="PTHR42930:SF3">
    <property type="entry name" value="PHOSPHATE-SPECIFIC TRANSPORT SYSTEM ACCESSORY PROTEIN PHOU"/>
    <property type="match status" value="1"/>
</dbReference>
<evidence type="ECO:0000256" key="3">
    <source>
        <dbReference type="ARBA" id="ARBA00011738"/>
    </source>
</evidence>
<keyword evidence="4 8" id="KW-0813">Transport</keyword>
<dbReference type="PIRSF" id="PIRSF003107">
    <property type="entry name" value="PhoU"/>
    <property type="match status" value="1"/>
</dbReference>
<evidence type="ECO:0000256" key="4">
    <source>
        <dbReference type="ARBA" id="ARBA00022448"/>
    </source>
</evidence>
<dbReference type="Proteomes" id="UP000069935">
    <property type="component" value="Chromosome 1"/>
</dbReference>
<proteinExistence type="inferred from homology"/>
<organism evidence="11 12">
    <name type="scientific">Azospirillum thiophilum</name>
    <dbReference type="NCBI Taxonomy" id="528244"/>
    <lineage>
        <taxon>Bacteria</taxon>
        <taxon>Pseudomonadati</taxon>
        <taxon>Pseudomonadota</taxon>
        <taxon>Alphaproteobacteria</taxon>
        <taxon>Rhodospirillales</taxon>
        <taxon>Azospirillaceae</taxon>
        <taxon>Azospirillum</taxon>
    </lineage>
</organism>
<evidence type="ECO:0000256" key="9">
    <source>
        <dbReference type="SAM" id="MobiDB-lite"/>
    </source>
</evidence>
<reference evidence="12" key="1">
    <citation type="submission" date="2015-08" db="EMBL/GenBank/DDBJ databases">
        <title>Complete Genome Sequence of Azospirillum thiophilum BV-S.</title>
        <authorList>
            <person name="Fomenkov A."/>
            <person name="Vincze T."/>
            <person name="Grabovich M."/>
            <person name="Dubinina G."/>
            <person name="Orlova M."/>
            <person name="Belousova E."/>
            <person name="Roberts R.J."/>
        </authorList>
    </citation>
    <scope>NUCLEOTIDE SEQUENCE [LARGE SCALE GENOMIC DNA]</scope>
    <source>
        <strain evidence="12">BV-S</strain>
    </source>
</reference>
<comment type="function">
    <text evidence="7 8">Plays a role in the regulation of phosphate uptake.</text>
</comment>
<dbReference type="Gene3D" id="1.20.58.220">
    <property type="entry name" value="Phosphate transport system protein phou homolog 2, domain 2"/>
    <property type="match status" value="1"/>
</dbReference>
<evidence type="ECO:0000256" key="5">
    <source>
        <dbReference type="ARBA" id="ARBA00022490"/>
    </source>
</evidence>
<dbReference type="GO" id="GO:0030643">
    <property type="term" value="P:intracellular phosphate ion homeostasis"/>
    <property type="evidence" value="ECO:0007669"/>
    <property type="project" value="InterPro"/>
</dbReference>
<protein>
    <recommendedName>
        <fullName evidence="8">Phosphate-specific transport system accessory protein PhoU</fullName>
    </recommendedName>
</protein>
<keyword evidence="12" id="KW-1185">Reference proteome</keyword>
<gene>
    <name evidence="11" type="ORF">AL072_13080</name>
</gene>